<dbReference type="GO" id="GO:0005385">
    <property type="term" value="F:zinc ion transmembrane transporter activity"/>
    <property type="evidence" value="ECO:0007669"/>
    <property type="project" value="InterPro"/>
</dbReference>
<evidence type="ECO:0000256" key="4">
    <source>
        <dbReference type="ARBA" id="ARBA00022692"/>
    </source>
</evidence>
<reference evidence="10" key="1">
    <citation type="submission" date="2021-06" db="EMBL/GenBank/DDBJ databases">
        <authorList>
            <person name="Kallberg Y."/>
            <person name="Tangrot J."/>
            <person name="Rosling A."/>
        </authorList>
    </citation>
    <scope>NUCLEOTIDE SEQUENCE</scope>
    <source>
        <strain evidence="10">IA702</strain>
    </source>
</reference>
<feature type="transmembrane region" description="Helical" evidence="8">
    <location>
        <begin position="304"/>
        <end position="324"/>
    </location>
</feature>
<feature type="transmembrane region" description="Helical" evidence="8">
    <location>
        <begin position="336"/>
        <end position="355"/>
    </location>
</feature>
<evidence type="ECO:0000256" key="5">
    <source>
        <dbReference type="ARBA" id="ARBA00022989"/>
    </source>
</evidence>
<dbReference type="NCBIfam" id="TIGR00820">
    <property type="entry name" value="zip"/>
    <property type="match status" value="1"/>
</dbReference>
<dbReference type="GO" id="GO:0005886">
    <property type="term" value="C:plasma membrane"/>
    <property type="evidence" value="ECO:0007669"/>
    <property type="project" value="TreeGrafter"/>
</dbReference>
<dbReference type="PANTHER" id="PTHR11040:SF44">
    <property type="entry name" value="PROTEIN ZNTC-RELATED"/>
    <property type="match status" value="1"/>
</dbReference>
<evidence type="ECO:0000256" key="9">
    <source>
        <dbReference type="SAM" id="SignalP"/>
    </source>
</evidence>
<feature type="transmembrane region" description="Helical" evidence="8">
    <location>
        <begin position="264"/>
        <end position="284"/>
    </location>
</feature>
<evidence type="ECO:0000256" key="2">
    <source>
        <dbReference type="ARBA" id="ARBA00006939"/>
    </source>
</evidence>
<accession>A0A9N9BIN4</accession>
<evidence type="ECO:0000313" key="10">
    <source>
        <dbReference type="EMBL" id="CAG8567119.1"/>
    </source>
</evidence>
<feature type="transmembrane region" description="Helical" evidence="8">
    <location>
        <begin position="202"/>
        <end position="220"/>
    </location>
</feature>
<organism evidence="10 11">
    <name type="scientific">Paraglomus occultum</name>
    <dbReference type="NCBI Taxonomy" id="144539"/>
    <lineage>
        <taxon>Eukaryota</taxon>
        <taxon>Fungi</taxon>
        <taxon>Fungi incertae sedis</taxon>
        <taxon>Mucoromycota</taxon>
        <taxon>Glomeromycotina</taxon>
        <taxon>Glomeromycetes</taxon>
        <taxon>Paraglomerales</taxon>
        <taxon>Paraglomeraceae</taxon>
        <taxon>Paraglomus</taxon>
    </lineage>
</organism>
<gene>
    <name evidence="10" type="ORF">POCULU_LOCUS5805</name>
</gene>
<dbReference type="OrthoDB" id="448280at2759"/>
<feature type="transmembrane region" description="Helical" evidence="8">
    <location>
        <begin position="232"/>
        <end position="252"/>
    </location>
</feature>
<evidence type="ECO:0000256" key="7">
    <source>
        <dbReference type="ARBA" id="ARBA00023136"/>
    </source>
</evidence>
<keyword evidence="4 8" id="KW-0812">Transmembrane</keyword>
<feature type="chain" id="PRO_5040286929" evidence="9">
    <location>
        <begin position="27"/>
        <end position="358"/>
    </location>
</feature>
<protein>
    <submittedName>
        <fullName evidence="10">4886_t:CDS:1</fullName>
    </submittedName>
</protein>
<feature type="transmembrane region" description="Helical" evidence="8">
    <location>
        <begin position="128"/>
        <end position="150"/>
    </location>
</feature>
<dbReference type="Proteomes" id="UP000789572">
    <property type="component" value="Unassembled WGS sequence"/>
</dbReference>
<dbReference type="InterPro" id="IPR003689">
    <property type="entry name" value="ZIP"/>
</dbReference>
<keyword evidence="3 8" id="KW-0813">Transport</keyword>
<feature type="transmembrane region" description="Helical" evidence="8">
    <location>
        <begin position="86"/>
        <end position="108"/>
    </location>
</feature>
<comment type="similarity">
    <text evidence="2 8">Belongs to the ZIP transporter (TC 2.A.5) family.</text>
</comment>
<proteinExistence type="inferred from homology"/>
<evidence type="ECO:0000256" key="8">
    <source>
        <dbReference type="RuleBase" id="RU362088"/>
    </source>
</evidence>
<dbReference type="EMBL" id="CAJVPJ010000949">
    <property type="protein sequence ID" value="CAG8567119.1"/>
    <property type="molecule type" value="Genomic_DNA"/>
</dbReference>
<keyword evidence="7 8" id="KW-0472">Membrane</keyword>
<feature type="transmembrane region" description="Helical" evidence="8">
    <location>
        <begin position="50"/>
        <end position="74"/>
    </location>
</feature>
<dbReference type="AlphaFoldDB" id="A0A9N9BIN4"/>
<feature type="signal peptide" evidence="9">
    <location>
        <begin position="1"/>
        <end position="26"/>
    </location>
</feature>
<keyword evidence="9" id="KW-0732">Signal</keyword>
<comment type="caution">
    <text evidence="10">The sequence shown here is derived from an EMBL/GenBank/DDBJ whole genome shotgun (WGS) entry which is preliminary data.</text>
</comment>
<keyword evidence="11" id="KW-1185">Reference proteome</keyword>
<evidence type="ECO:0000256" key="3">
    <source>
        <dbReference type="ARBA" id="ARBA00022448"/>
    </source>
</evidence>
<comment type="subcellular location">
    <subcellularLocation>
        <location evidence="1 8">Membrane</location>
        <topology evidence="1 8">Multi-pass membrane protein</topology>
    </subcellularLocation>
</comment>
<dbReference type="Pfam" id="PF02535">
    <property type="entry name" value="Zip"/>
    <property type="match status" value="1"/>
</dbReference>
<evidence type="ECO:0000256" key="1">
    <source>
        <dbReference type="ARBA" id="ARBA00004141"/>
    </source>
</evidence>
<evidence type="ECO:0000313" key="11">
    <source>
        <dbReference type="Proteomes" id="UP000789572"/>
    </source>
</evidence>
<evidence type="ECO:0000256" key="6">
    <source>
        <dbReference type="ARBA" id="ARBA00023065"/>
    </source>
</evidence>
<sequence length="358" mass="38679">MNTFSKATLMLLSILFLFAFISPAFAISDEALALLREDCQQQAVDPAEYGLGLHIAALFVILFTSSLGAFIPVTAKRYPSLRIPKLAFFVAKHFGTGVILATAFIHILPSAFSRLNSYCLDPIWWDTYPSFPGAFAMIAALGIFVVEYVATTMVGEGHSHSLPKPASADANANANGTTSNTDDDKFFHCSELAVLSSNAQSLGIIILEAGICFHSVIIGMDLSVSTGSDFTSLWIALVFHQLFEGLGLGSRIAELHDARTIKPWILSFLYGTTTPLGIAIGIGVRFTYDANSPTSLLIQGILDSLSAGILLYTALVQLIASDFIIDPYFRKQPKSYQVSAFALLLFGALIMSLIGRWA</sequence>
<keyword evidence="6 8" id="KW-0406">Ion transport</keyword>
<name>A0A9N9BIN4_9GLOM</name>
<keyword evidence="5 8" id="KW-1133">Transmembrane helix</keyword>
<dbReference type="InterPro" id="IPR004698">
    <property type="entry name" value="Zn/Fe_permease_fun/pln"/>
</dbReference>
<dbReference type="PANTHER" id="PTHR11040">
    <property type="entry name" value="ZINC/IRON TRANSPORTER"/>
    <property type="match status" value="1"/>
</dbReference>